<evidence type="ECO:0000259" key="13">
    <source>
        <dbReference type="SMART" id="SM00984"/>
    </source>
</evidence>
<accession>A0A518F092</accession>
<comment type="similarity">
    <text evidence="2 9">Belongs to the UDP-glucose/GDP-mannose dehydrogenase family.</text>
</comment>
<feature type="binding site" evidence="12">
    <location>
        <position position="30"/>
    </location>
    <ligand>
        <name>NAD(+)</name>
        <dbReference type="ChEBI" id="CHEBI:57540"/>
    </ligand>
</feature>
<feature type="domain" description="UDP-glucose/GDP-mannose dehydrogenase C-terminal" evidence="13">
    <location>
        <begin position="315"/>
        <end position="418"/>
    </location>
</feature>
<reference evidence="14 15" key="1">
    <citation type="submission" date="2019-02" db="EMBL/GenBank/DDBJ databases">
        <title>Deep-cultivation of Planctomycetes and their phenomic and genomic characterization uncovers novel biology.</title>
        <authorList>
            <person name="Wiegand S."/>
            <person name="Jogler M."/>
            <person name="Boedeker C."/>
            <person name="Pinto D."/>
            <person name="Vollmers J."/>
            <person name="Rivas-Marin E."/>
            <person name="Kohn T."/>
            <person name="Peeters S.H."/>
            <person name="Heuer A."/>
            <person name="Rast P."/>
            <person name="Oberbeckmann S."/>
            <person name="Bunk B."/>
            <person name="Jeske O."/>
            <person name="Meyerdierks A."/>
            <person name="Storesund J.E."/>
            <person name="Kallscheuer N."/>
            <person name="Luecker S."/>
            <person name="Lage O.M."/>
            <person name="Pohl T."/>
            <person name="Merkel B.J."/>
            <person name="Hornburger P."/>
            <person name="Mueller R.-W."/>
            <person name="Bruemmer F."/>
            <person name="Labrenz M."/>
            <person name="Spormann A.M."/>
            <person name="Op den Camp H."/>
            <person name="Overmann J."/>
            <person name="Amann R."/>
            <person name="Jetten M.S.M."/>
            <person name="Mascher T."/>
            <person name="Medema M.H."/>
            <person name="Devos D.P."/>
            <person name="Kaster A.-K."/>
            <person name="Ovreas L."/>
            <person name="Rohde M."/>
            <person name="Galperin M.Y."/>
            <person name="Jogler C."/>
        </authorList>
    </citation>
    <scope>NUCLEOTIDE SEQUENCE [LARGE SCALE GENOMIC DNA]</scope>
    <source>
        <strain evidence="14 15">Poly30</strain>
    </source>
</reference>
<evidence type="ECO:0000313" key="14">
    <source>
        <dbReference type="EMBL" id="QDV09754.1"/>
    </source>
</evidence>
<dbReference type="EC" id="1.1.1.22" evidence="3 9"/>
<evidence type="ECO:0000256" key="12">
    <source>
        <dbReference type="PIRSR" id="PIRSR500134-3"/>
    </source>
</evidence>
<dbReference type="InterPro" id="IPR014027">
    <property type="entry name" value="UDP-Glc/GDP-Man_DH_C"/>
</dbReference>
<keyword evidence="15" id="KW-1185">Reference proteome</keyword>
<feature type="binding site" evidence="12">
    <location>
        <position position="86"/>
    </location>
    <ligand>
        <name>NAD(+)</name>
        <dbReference type="ChEBI" id="CHEBI:57540"/>
    </ligand>
</feature>
<dbReference type="RefSeq" id="WP_145204669.1">
    <property type="nucleotide sequence ID" value="NZ_CP036434.1"/>
</dbReference>
<dbReference type="InterPro" id="IPR001732">
    <property type="entry name" value="UDP-Glc/GDP-Man_DH_N"/>
</dbReference>
<dbReference type="InterPro" id="IPR036220">
    <property type="entry name" value="UDP-Glc/GDP-Man_DH_C_sf"/>
</dbReference>
<name>A0A518F092_9BACT</name>
<comment type="pathway">
    <text evidence="1">Nucleotide-sugar biosynthesis; UDP-alpha-D-glucuronate biosynthesis; UDP-alpha-D-glucuronate from UDP-alpha-D-glucose: step 1/1.</text>
</comment>
<evidence type="ECO:0000256" key="10">
    <source>
        <dbReference type="PIRSR" id="PIRSR500134-1"/>
    </source>
</evidence>
<proteinExistence type="inferred from homology"/>
<dbReference type="InterPro" id="IPR014026">
    <property type="entry name" value="UDP-Glc/GDP-Man_DH_dimer"/>
</dbReference>
<dbReference type="FunFam" id="1.20.5.100:FF:000001">
    <property type="entry name" value="UDP-glucose 6-dehydrogenase"/>
    <property type="match status" value="1"/>
</dbReference>
<evidence type="ECO:0000256" key="11">
    <source>
        <dbReference type="PIRSR" id="PIRSR500134-2"/>
    </source>
</evidence>
<dbReference type="Pfam" id="PF03720">
    <property type="entry name" value="UDPG_MGDP_dh_C"/>
    <property type="match status" value="1"/>
</dbReference>
<feature type="binding site" evidence="11">
    <location>
        <begin position="250"/>
        <end position="254"/>
    </location>
    <ligand>
        <name>substrate</name>
    </ligand>
</feature>
<dbReference type="GO" id="GO:0006065">
    <property type="term" value="P:UDP-glucuronate biosynthetic process"/>
    <property type="evidence" value="ECO:0007669"/>
    <property type="project" value="UniProtKB-UniPathway"/>
</dbReference>
<dbReference type="AlphaFoldDB" id="A0A518F092"/>
<feature type="binding site" evidence="12">
    <location>
        <position position="121"/>
    </location>
    <ligand>
        <name>NAD(+)</name>
        <dbReference type="ChEBI" id="CHEBI:57540"/>
    </ligand>
</feature>
<dbReference type="Pfam" id="PF03721">
    <property type="entry name" value="UDPG_MGDP_dh_N"/>
    <property type="match status" value="1"/>
</dbReference>
<protein>
    <recommendedName>
        <fullName evidence="4 9">UDP-glucose 6-dehydrogenase</fullName>
        <ecNumber evidence="3 9">1.1.1.22</ecNumber>
    </recommendedName>
</protein>
<dbReference type="GO" id="GO:0003979">
    <property type="term" value="F:UDP-glucose 6-dehydrogenase activity"/>
    <property type="evidence" value="ECO:0007669"/>
    <property type="project" value="UniProtKB-EC"/>
</dbReference>
<feature type="binding site" evidence="12">
    <location>
        <position position="35"/>
    </location>
    <ligand>
        <name>NAD(+)</name>
        <dbReference type="ChEBI" id="CHEBI:57540"/>
    </ligand>
</feature>
<dbReference type="Pfam" id="PF00984">
    <property type="entry name" value="UDPG_MGDP_dh"/>
    <property type="match status" value="1"/>
</dbReference>
<dbReference type="SMART" id="SM00984">
    <property type="entry name" value="UDPG_MGDP_dh_C"/>
    <property type="match status" value="1"/>
</dbReference>
<evidence type="ECO:0000256" key="4">
    <source>
        <dbReference type="ARBA" id="ARBA00015132"/>
    </source>
</evidence>
<evidence type="ECO:0000313" key="15">
    <source>
        <dbReference type="Proteomes" id="UP000320390"/>
    </source>
</evidence>
<dbReference type="NCBIfam" id="TIGR03026">
    <property type="entry name" value="NDP-sugDHase"/>
    <property type="match status" value="1"/>
</dbReference>
<evidence type="ECO:0000256" key="8">
    <source>
        <dbReference type="ARBA" id="ARBA00053241"/>
    </source>
</evidence>
<evidence type="ECO:0000256" key="6">
    <source>
        <dbReference type="ARBA" id="ARBA00023027"/>
    </source>
</evidence>
<dbReference type="GO" id="GO:0000271">
    <property type="term" value="P:polysaccharide biosynthetic process"/>
    <property type="evidence" value="ECO:0007669"/>
    <property type="project" value="InterPro"/>
</dbReference>
<feature type="active site" description="Nucleophile" evidence="10">
    <location>
        <position position="261"/>
    </location>
</feature>
<dbReference type="EMBL" id="CP036434">
    <property type="protein sequence ID" value="QDV09754.1"/>
    <property type="molecule type" value="Genomic_DNA"/>
</dbReference>
<dbReference type="InterPro" id="IPR028357">
    <property type="entry name" value="UDPglc_DH_bac"/>
</dbReference>
<dbReference type="PIRSF" id="PIRSF000124">
    <property type="entry name" value="UDPglc_GDPman_dh"/>
    <property type="match status" value="1"/>
</dbReference>
<evidence type="ECO:0000256" key="1">
    <source>
        <dbReference type="ARBA" id="ARBA00004701"/>
    </source>
</evidence>
<evidence type="ECO:0000256" key="5">
    <source>
        <dbReference type="ARBA" id="ARBA00023002"/>
    </source>
</evidence>
<dbReference type="Gene3D" id="3.40.50.720">
    <property type="entry name" value="NAD(P)-binding Rossmann-like Domain"/>
    <property type="match status" value="2"/>
</dbReference>
<dbReference type="SUPFAM" id="SSF51735">
    <property type="entry name" value="NAD(P)-binding Rossmann-fold domains"/>
    <property type="match status" value="1"/>
</dbReference>
<feature type="binding site" evidence="11">
    <location>
        <position position="258"/>
    </location>
    <ligand>
        <name>substrate</name>
    </ligand>
</feature>
<dbReference type="InterPro" id="IPR017476">
    <property type="entry name" value="UDP-Glc/GDP-Man"/>
</dbReference>
<dbReference type="GO" id="GO:0051287">
    <property type="term" value="F:NAD binding"/>
    <property type="evidence" value="ECO:0007669"/>
    <property type="project" value="InterPro"/>
</dbReference>
<dbReference type="SUPFAM" id="SSF48179">
    <property type="entry name" value="6-phosphogluconate dehydrogenase C-terminal domain-like"/>
    <property type="match status" value="1"/>
</dbReference>
<evidence type="ECO:0000256" key="9">
    <source>
        <dbReference type="PIRNR" id="PIRNR000124"/>
    </source>
</evidence>
<feature type="binding site" evidence="11">
    <location>
        <begin position="150"/>
        <end position="153"/>
    </location>
    <ligand>
        <name>substrate</name>
    </ligand>
</feature>
<keyword evidence="6 9" id="KW-0520">NAD</keyword>
<organism evidence="14 15">
    <name type="scientific">Saltatorellus ferox</name>
    <dbReference type="NCBI Taxonomy" id="2528018"/>
    <lineage>
        <taxon>Bacteria</taxon>
        <taxon>Pseudomonadati</taxon>
        <taxon>Planctomycetota</taxon>
        <taxon>Planctomycetia</taxon>
        <taxon>Planctomycetia incertae sedis</taxon>
        <taxon>Saltatorellus</taxon>
    </lineage>
</organism>
<comment type="function">
    <text evidence="8">Catalyzes the conversion of UDP-glucose into UDP-glucuronate, one of the precursors of teichuronic acid.</text>
</comment>
<evidence type="ECO:0000256" key="7">
    <source>
        <dbReference type="ARBA" id="ARBA00047473"/>
    </source>
</evidence>
<dbReference type="InterPro" id="IPR036291">
    <property type="entry name" value="NAD(P)-bd_dom_sf"/>
</dbReference>
<evidence type="ECO:0000256" key="2">
    <source>
        <dbReference type="ARBA" id="ARBA00006601"/>
    </source>
</evidence>
<feature type="binding site" evidence="12">
    <location>
        <position position="329"/>
    </location>
    <ligand>
        <name>NAD(+)</name>
        <dbReference type="ChEBI" id="CHEBI:57540"/>
    </ligand>
</feature>
<sequence>MRIAVVGSGYVGLVAGTCFAESGNTVTCIDIDEKKINGLREGIVPIFEPGLEELIKRNVRDGRLHFTTDYSEGMKDAQVAFIAVGTPPGEDGGADVQYVLAAARSIAEHMTAYTVIVDKSTVPVGTAKKVEDAMAPIAKHEFDVVSNPEFLKEGAAIDDFLKPDRVVIGANTERAARIMTELYEPFVRTGNPIYTMDVASAELTKYAANAMLATRISFMNEIANVCELVGANVDNVRKGIGSDDRIGSRFLFSGIGYGGSCFPKDVKAIIHTADKHGYDFKILKSVEDVNADQKLLMFRKITQHFGEDLTGKRFALWGLAFKPNTDDMREAPAIVLSRALKAAGATVIAHDPEAMDEARDHYLGDEIEYAAGPMEAAQGADALVIVTEWSEFRRPDFDALKAALKSPVVFDGRNIFPRKTVEELGFTYHGVGR</sequence>
<feature type="binding site" evidence="12">
    <location>
        <position position="264"/>
    </location>
    <ligand>
        <name>NAD(+)</name>
        <dbReference type="ChEBI" id="CHEBI:57540"/>
    </ligand>
</feature>
<feature type="binding site" evidence="11">
    <location>
        <position position="205"/>
    </location>
    <ligand>
        <name>substrate</name>
    </ligand>
</feature>
<dbReference type="Proteomes" id="UP000320390">
    <property type="component" value="Chromosome"/>
</dbReference>
<comment type="catalytic activity">
    <reaction evidence="7 9">
        <text>UDP-alpha-D-glucose + 2 NAD(+) + H2O = UDP-alpha-D-glucuronate + 2 NADH + 3 H(+)</text>
        <dbReference type="Rhea" id="RHEA:23596"/>
        <dbReference type="ChEBI" id="CHEBI:15377"/>
        <dbReference type="ChEBI" id="CHEBI:15378"/>
        <dbReference type="ChEBI" id="CHEBI:57540"/>
        <dbReference type="ChEBI" id="CHEBI:57945"/>
        <dbReference type="ChEBI" id="CHEBI:58052"/>
        <dbReference type="ChEBI" id="CHEBI:58885"/>
        <dbReference type="EC" id="1.1.1.22"/>
    </reaction>
</comment>
<dbReference type="SUPFAM" id="SSF52413">
    <property type="entry name" value="UDP-glucose/GDP-mannose dehydrogenase C-terminal domain"/>
    <property type="match status" value="1"/>
</dbReference>
<dbReference type="OrthoDB" id="9803238at2"/>
<dbReference type="PANTHER" id="PTHR43750:SF3">
    <property type="entry name" value="UDP-GLUCOSE 6-DEHYDROGENASE TUAD"/>
    <property type="match status" value="1"/>
</dbReference>
<keyword evidence="5 9" id="KW-0560">Oxidoreductase</keyword>
<feature type="binding site" evidence="11">
    <location>
        <position position="322"/>
    </location>
    <ligand>
        <name>substrate</name>
    </ligand>
</feature>
<dbReference type="InterPro" id="IPR008927">
    <property type="entry name" value="6-PGluconate_DH-like_C_sf"/>
</dbReference>
<feature type="binding site" evidence="12">
    <location>
        <position position="153"/>
    </location>
    <ligand>
        <name>NAD(+)</name>
        <dbReference type="ChEBI" id="CHEBI:57540"/>
    </ligand>
</feature>
<dbReference type="PIRSF" id="PIRSF500134">
    <property type="entry name" value="UDPglc_DH_bac"/>
    <property type="match status" value="1"/>
</dbReference>
<evidence type="ECO:0000256" key="3">
    <source>
        <dbReference type="ARBA" id="ARBA00012954"/>
    </source>
</evidence>
<dbReference type="UniPathway" id="UPA00038">
    <property type="reaction ID" value="UER00491"/>
</dbReference>
<dbReference type="PANTHER" id="PTHR43750">
    <property type="entry name" value="UDP-GLUCOSE 6-DEHYDROGENASE TUAD"/>
    <property type="match status" value="1"/>
</dbReference>
<dbReference type="Gene3D" id="1.20.5.100">
    <property type="entry name" value="Cytochrome c1, transmembrane anchor, C-terminal"/>
    <property type="match status" value="1"/>
</dbReference>
<gene>
    <name evidence="14" type="primary">tuaD</name>
    <name evidence="14" type="ORF">Poly30_53140</name>
</gene>